<feature type="domain" description="TonB-dependent receptor plug" evidence="15">
    <location>
        <begin position="121"/>
        <end position="219"/>
    </location>
</feature>
<dbReference type="InterPro" id="IPR012910">
    <property type="entry name" value="Plug_dom"/>
</dbReference>
<dbReference type="GO" id="GO:0044718">
    <property type="term" value="P:siderophore transmembrane transport"/>
    <property type="evidence" value="ECO:0007669"/>
    <property type="project" value="TreeGrafter"/>
</dbReference>
<evidence type="ECO:0000256" key="3">
    <source>
        <dbReference type="ARBA" id="ARBA00022452"/>
    </source>
</evidence>
<keyword evidence="8 16" id="KW-0675">Receptor</keyword>
<comment type="caution">
    <text evidence="16">The sequence shown here is derived from an EMBL/GenBank/DDBJ whole genome shotgun (WGS) entry which is preliminary data.</text>
</comment>
<accession>A0A8J6Q8E4</accession>
<protein>
    <submittedName>
        <fullName evidence="16">TonB-dependent receptor</fullName>
    </submittedName>
</protein>
<keyword evidence="17" id="KW-1185">Reference proteome</keyword>
<dbReference type="InterPro" id="IPR039426">
    <property type="entry name" value="TonB-dep_rcpt-like"/>
</dbReference>
<evidence type="ECO:0000256" key="4">
    <source>
        <dbReference type="ARBA" id="ARBA00022692"/>
    </source>
</evidence>
<evidence type="ECO:0000256" key="9">
    <source>
        <dbReference type="ARBA" id="ARBA00023237"/>
    </source>
</evidence>
<feature type="region of interest" description="Disordered" evidence="12">
    <location>
        <begin position="371"/>
        <end position="405"/>
    </location>
</feature>
<keyword evidence="6 11" id="KW-0798">TonB box</keyword>
<dbReference type="Gene3D" id="2.60.40.1120">
    <property type="entry name" value="Carboxypeptidase-like, regulatory domain"/>
    <property type="match status" value="1"/>
</dbReference>
<dbReference type="InterPro" id="IPR000531">
    <property type="entry name" value="Beta-barrel_TonB"/>
</dbReference>
<evidence type="ECO:0000256" key="12">
    <source>
        <dbReference type="SAM" id="MobiDB-lite"/>
    </source>
</evidence>
<evidence type="ECO:0000256" key="2">
    <source>
        <dbReference type="ARBA" id="ARBA00022448"/>
    </source>
</evidence>
<reference evidence="16 17" key="1">
    <citation type="submission" date="2020-09" db="EMBL/GenBank/DDBJ databases">
        <title>TT11 complete genome.</title>
        <authorList>
            <person name="Wu Z."/>
        </authorList>
    </citation>
    <scope>NUCLEOTIDE SEQUENCE [LARGE SCALE GENOMIC DNA]</scope>
    <source>
        <strain evidence="16 17">TT11</strain>
    </source>
</reference>
<evidence type="ECO:0000256" key="13">
    <source>
        <dbReference type="SAM" id="SignalP"/>
    </source>
</evidence>
<keyword evidence="7 10" id="KW-0472">Membrane</keyword>
<name>A0A8J6Q8E4_9FLAO</name>
<evidence type="ECO:0000256" key="6">
    <source>
        <dbReference type="ARBA" id="ARBA00023077"/>
    </source>
</evidence>
<dbReference type="Pfam" id="PF07715">
    <property type="entry name" value="Plug"/>
    <property type="match status" value="1"/>
</dbReference>
<evidence type="ECO:0000313" key="16">
    <source>
        <dbReference type="EMBL" id="MBD0832655.1"/>
    </source>
</evidence>
<dbReference type="Pfam" id="PF13715">
    <property type="entry name" value="CarbopepD_reg_2"/>
    <property type="match status" value="1"/>
</dbReference>
<evidence type="ECO:0000256" key="1">
    <source>
        <dbReference type="ARBA" id="ARBA00004571"/>
    </source>
</evidence>
<evidence type="ECO:0000259" key="15">
    <source>
        <dbReference type="Pfam" id="PF07715"/>
    </source>
</evidence>
<proteinExistence type="inferred from homology"/>
<dbReference type="InterPro" id="IPR037066">
    <property type="entry name" value="Plug_dom_sf"/>
</dbReference>
<dbReference type="SUPFAM" id="SSF49464">
    <property type="entry name" value="Carboxypeptidase regulatory domain-like"/>
    <property type="match status" value="1"/>
</dbReference>
<feature type="signal peptide" evidence="13">
    <location>
        <begin position="1"/>
        <end position="18"/>
    </location>
</feature>
<comment type="similarity">
    <text evidence="10 11">Belongs to the TonB-dependent receptor family.</text>
</comment>
<dbReference type="SUPFAM" id="SSF56935">
    <property type="entry name" value="Porins"/>
    <property type="match status" value="1"/>
</dbReference>
<gene>
    <name evidence="16" type="ORF">ICJ83_10975</name>
</gene>
<evidence type="ECO:0000313" key="17">
    <source>
        <dbReference type="Proteomes" id="UP000600588"/>
    </source>
</evidence>
<evidence type="ECO:0000256" key="5">
    <source>
        <dbReference type="ARBA" id="ARBA00022729"/>
    </source>
</evidence>
<dbReference type="EMBL" id="JACVXB010000004">
    <property type="protein sequence ID" value="MBD0832655.1"/>
    <property type="molecule type" value="Genomic_DNA"/>
</dbReference>
<dbReference type="Pfam" id="PF00593">
    <property type="entry name" value="TonB_dep_Rec_b-barrel"/>
    <property type="match status" value="1"/>
</dbReference>
<dbReference type="InterPro" id="IPR036942">
    <property type="entry name" value="Beta-barrel_TonB_sf"/>
</dbReference>
<dbReference type="Gene3D" id="2.170.130.10">
    <property type="entry name" value="TonB-dependent receptor, plug domain"/>
    <property type="match status" value="1"/>
</dbReference>
<dbReference type="RefSeq" id="WP_188230442.1">
    <property type="nucleotide sequence ID" value="NZ_JACVXB010000004.1"/>
</dbReference>
<dbReference type="PROSITE" id="PS52016">
    <property type="entry name" value="TONB_DEPENDENT_REC_3"/>
    <property type="match status" value="1"/>
</dbReference>
<evidence type="ECO:0000256" key="7">
    <source>
        <dbReference type="ARBA" id="ARBA00023136"/>
    </source>
</evidence>
<dbReference type="PANTHER" id="PTHR30069">
    <property type="entry name" value="TONB-DEPENDENT OUTER MEMBRANE RECEPTOR"/>
    <property type="match status" value="1"/>
</dbReference>
<dbReference type="Gene3D" id="2.40.170.20">
    <property type="entry name" value="TonB-dependent receptor, beta-barrel domain"/>
    <property type="match status" value="1"/>
</dbReference>
<comment type="subcellular location">
    <subcellularLocation>
        <location evidence="1 10">Cell outer membrane</location>
        <topology evidence="1 10">Multi-pass membrane protein</topology>
    </subcellularLocation>
</comment>
<keyword evidence="5 13" id="KW-0732">Signal</keyword>
<dbReference type="AlphaFoldDB" id="A0A8J6Q8E4"/>
<keyword evidence="3 10" id="KW-1134">Transmembrane beta strand</keyword>
<keyword evidence="9 10" id="KW-0998">Cell outer membrane</keyword>
<evidence type="ECO:0000256" key="8">
    <source>
        <dbReference type="ARBA" id="ARBA00023170"/>
    </source>
</evidence>
<dbReference type="PANTHER" id="PTHR30069:SF29">
    <property type="entry name" value="HEMOGLOBIN AND HEMOGLOBIN-HAPTOGLOBIN-BINDING PROTEIN 1-RELATED"/>
    <property type="match status" value="1"/>
</dbReference>
<evidence type="ECO:0000256" key="11">
    <source>
        <dbReference type="RuleBase" id="RU003357"/>
    </source>
</evidence>
<sequence>MRLLLNILLFLAVTHLYSQNTLKGLVLDNDTSTPLTYANIYFTDLEKGTTTDDLGNFTINNLPSGNYKVVISILGYETKAINVNVPNLQYIEIRLDASAIEMEDIIISTPFHKLQSENVMKVERASVKDLNANGAINLIDGISNIAGVESVTTGLSIGKPVIRGLSANRVLVYTQGVRLENQQFGGEHGLGVSSSGVESVEVIKGPASLLYGSDALGGVLYLNPEKFAAEGTSKGDLGGNYFSNTQGFNTGAGYKASENNFKFLFRGNLSEHSDYNTSDYRVTNTRFREQDFKAGIGYQENSFKTDFRYNVNHSKLGIPEEIGEQSTLKTPLLPFQDITNHVFSSKTTIFLNASKLDINLGYIYNDRKEFEDEHHHDEEEHEDEHLEEHEEEHHEEHEEEHHEEHEFLEAALQMKLKTANYDIKYTLPELGKFETIIGVQGMHQVNTNYGEEQLIPDATTNDFGVMGTSHIHFNNLDIQLGARYDNRKINVVSGLNRDFNSFNGALGIKTNLSQNLTARFNFASGFRAPNLAELTSDGIHHASNRYEVGNSDLNNEQNFQWDLALEYKNEHVEFFANGFYNKVNDYIYLSPNGAITNNTPVYDYIQNDAKLYGGEVGLHIHPHPIHWLHIESSFETVTGKQDNDNYLPLIPANSLSNVLRVEFERPWLNNAYAFVKLASTFNQNNVGIFETTTDGYNLLSAGFGGSFSLFKNEATINISGTNLTNKTYINHLSRLKPDGIFNMGRNISIGLNYQL</sequence>
<keyword evidence="2 10" id="KW-0813">Transport</keyword>
<dbReference type="GO" id="GO:0009279">
    <property type="term" value="C:cell outer membrane"/>
    <property type="evidence" value="ECO:0007669"/>
    <property type="project" value="UniProtKB-SubCell"/>
</dbReference>
<evidence type="ECO:0000259" key="14">
    <source>
        <dbReference type="Pfam" id="PF00593"/>
    </source>
</evidence>
<organism evidence="16 17">
    <name type="scientific">Aestuariibaculum sediminum</name>
    <dbReference type="NCBI Taxonomy" id="2770637"/>
    <lineage>
        <taxon>Bacteria</taxon>
        <taxon>Pseudomonadati</taxon>
        <taxon>Bacteroidota</taxon>
        <taxon>Flavobacteriia</taxon>
        <taxon>Flavobacteriales</taxon>
        <taxon>Flavobacteriaceae</taxon>
    </lineage>
</organism>
<dbReference type="Proteomes" id="UP000600588">
    <property type="component" value="Unassembled WGS sequence"/>
</dbReference>
<keyword evidence="4 10" id="KW-0812">Transmembrane</keyword>
<dbReference type="GO" id="GO:0015344">
    <property type="term" value="F:siderophore uptake transmembrane transporter activity"/>
    <property type="evidence" value="ECO:0007669"/>
    <property type="project" value="TreeGrafter"/>
</dbReference>
<feature type="domain" description="TonB-dependent receptor-like beta-barrel" evidence="14">
    <location>
        <begin position="233"/>
        <end position="723"/>
    </location>
</feature>
<evidence type="ECO:0000256" key="10">
    <source>
        <dbReference type="PROSITE-ProRule" id="PRU01360"/>
    </source>
</evidence>
<dbReference type="InterPro" id="IPR008969">
    <property type="entry name" value="CarboxyPept-like_regulatory"/>
</dbReference>
<feature type="chain" id="PRO_5035270426" evidence="13">
    <location>
        <begin position="19"/>
        <end position="755"/>
    </location>
</feature>